<proteinExistence type="predicted"/>
<name>T2T1P1_HELPX</name>
<comment type="caution">
    <text evidence="1">The sequence shown here is derived from an EMBL/GenBank/DDBJ whole genome shotgun (WGS) entry which is preliminary data.</text>
</comment>
<evidence type="ECO:0000313" key="1">
    <source>
        <dbReference type="EMBL" id="EQD98533.1"/>
    </source>
</evidence>
<organism evidence="1 2">
    <name type="scientific">Helicobacter pylori PZ5024</name>
    <dbReference type="NCBI Taxonomy" id="1337391"/>
    <lineage>
        <taxon>Bacteria</taxon>
        <taxon>Pseudomonadati</taxon>
        <taxon>Campylobacterota</taxon>
        <taxon>Epsilonproteobacteria</taxon>
        <taxon>Campylobacterales</taxon>
        <taxon>Helicobacteraceae</taxon>
        <taxon>Helicobacter</taxon>
    </lineage>
</organism>
<gene>
    <name evidence="1" type="ORF">L931_08170</name>
</gene>
<dbReference type="AlphaFoldDB" id="T2T1P1"/>
<dbReference type="Proteomes" id="UP000015645">
    <property type="component" value="Unassembled WGS sequence"/>
</dbReference>
<accession>T2T1P1</accession>
<reference evidence="1 2" key="1">
    <citation type="journal article" date="2013" name="Genome Announc.">
        <title>Draft Genome Sequences of Helicobacter pylori Strains Isolated from Regions of Low and High Gastric Cancer Risk in Colombia.</title>
        <authorList>
            <person name="Sheh A."/>
            <person name="Piazuelo M.B."/>
            <person name="Wilson K.T."/>
            <person name="Correa P."/>
            <person name="Fox J.G."/>
        </authorList>
    </citation>
    <scope>NUCLEOTIDE SEQUENCE [LARGE SCALE GENOMIC DNA]</scope>
    <source>
        <strain evidence="1 2">PZ5024</strain>
    </source>
</reference>
<dbReference type="EMBL" id="ASYS01000093">
    <property type="protein sequence ID" value="EQD98533.1"/>
    <property type="molecule type" value="Genomic_DNA"/>
</dbReference>
<sequence>MFFQSSLKAFSFKGFPLNFILNLWGYKNSLN</sequence>
<protein>
    <submittedName>
        <fullName evidence="1">Uncharacterized protein</fullName>
    </submittedName>
</protein>
<evidence type="ECO:0000313" key="2">
    <source>
        <dbReference type="Proteomes" id="UP000015645"/>
    </source>
</evidence>